<keyword evidence="4" id="KW-1185">Reference proteome</keyword>
<feature type="compositionally biased region" description="Basic and acidic residues" evidence="1">
    <location>
        <begin position="1"/>
        <end position="16"/>
    </location>
</feature>
<feature type="region of interest" description="Disordered" evidence="1">
    <location>
        <begin position="1"/>
        <end position="21"/>
    </location>
</feature>
<evidence type="ECO:0000256" key="2">
    <source>
        <dbReference type="SAM" id="Phobius"/>
    </source>
</evidence>
<dbReference type="EMBL" id="KQ086060">
    <property type="protein sequence ID" value="KLO09286.1"/>
    <property type="molecule type" value="Genomic_DNA"/>
</dbReference>
<dbReference type="Proteomes" id="UP000053477">
    <property type="component" value="Unassembled WGS sequence"/>
</dbReference>
<dbReference type="AlphaFoldDB" id="A0A0H2RWU2"/>
<gene>
    <name evidence="3" type="ORF">SCHPADRAFT_572312</name>
</gene>
<dbReference type="InParanoid" id="A0A0H2RWU2"/>
<protein>
    <submittedName>
        <fullName evidence="3">Uncharacterized protein</fullName>
    </submittedName>
</protein>
<keyword evidence="2" id="KW-0472">Membrane</keyword>
<evidence type="ECO:0000256" key="1">
    <source>
        <dbReference type="SAM" id="MobiDB-lite"/>
    </source>
</evidence>
<proteinExistence type="predicted"/>
<reference evidence="3 4" key="1">
    <citation type="submission" date="2015-04" db="EMBL/GenBank/DDBJ databases">
        <title>Complete genome sequence of Schizopora paradoxa KUC8140, a cosmopolitan wood degrader in East Asia.</title>
        <authorList>
            <consortium name="DOE Joint Genome Institute"/>
            <person name="Min B."/>
            <person name="Park H."/>
            <person name="Jang Y."/>
            <person name="Kim J.-J."/>
            <person name="Kim K.H."/>
            <person name="Pangilinan J."/>
            <person name="Lipzen A."/>
            <person name="Riley R."/>
            <person name="Grigoriev I.V."/>
            <person name="Spatafora J.W."/>
            <person name="Choi I.-G."/>
        </authorList>
    </citation>
    <scope>NUCLEOTIDE SEQUENCE [LARGE SCALE GENOMIC DNA]</scope>
    <source>
        <strain evidence="3 4">KUC8140</strain>
    </source>
</reference>
<evidence type="ECO:0000313" key="4">
    <source>
        <dbReference type="Proteomes" id="UP000053477"/>
    </source>
</evidence>
<sequence length="206" mass="24550">MKRRETYPHRHPSAQDHHHRRLSLFRRSTTQSPLWSVLSFKTSRREIAAIAPLSIVRLSSPSTLEFFRFFVPALHLLLLYDDLRFPDMRSLLSLGRDLLYRLRVHSMHLSDHHLSHMSCVHPHSKRIRSYPRVMRCLRFRVLNNGLMFYFSVLYHFASTCMFNFFFIFSIYPSSFHPLLSTSRPLKPDRSWNPHLIPISYAERPDA</sequence>
<keyword evidence="2" id="KW-0812">Transmembrane</keyword>
<organism evidence="3 4">
    <name type="scientific">Schizopora paradoxa</name>
    <dbReference type="NCBI Taxonomy" id="27342"/>
    <lineage>
        <taxon>Eukaryota</taxon>
        <taxon>Fungi</taxon>
        <taxon>Dikarya</taxon>
        <taxon>Basidiomycota</taxon>
        <taxon>Agaricomycotina</taxon>
        <taxon>Agaricomycetes</taxon>
        <taxon>Hymenochaetales</taxon>
        <taxon>Schizoporaceae</taxon>
        <taxon>Schizopora</taxon>
    </lineage>
</organism>
<accession>A0A0H2RWU2</accession>
<keyword evidence="2" id="KW-1133">Transmembrane helix</keyword>
<name>A0A0H2RWU2_9AGAM</name>
<evidence type="ECO:0000313" key="3">
    <source>
        <dbReference type="EMBL" id="KLO09286.1"/>
    </source>
</evidence>
<feature type="transmembrane region" description="Helical" evidence="2">
    <location>
        <begin position="146"/>
        <end position="171"/>
    </location>
</feature>